<name>A0A9X2EIR7_9NOCA</name>
<keyword evidence="7" id="KW-1185">Reference proteome</keyword>
<dbReference type="PANTHER" id="PTHR43248">
    <property type="entry name" value="2-SUCCINYL-6-HYDROXY-2,4-CYCLOHEXADIENE-1-CARBOXYLATE SYNTHASE"/>
    <property type="match status" value="1"/>
</dbReference>
<feature type="domain" description="Peptidase S33 tripeptidyl aminopeptidase-like C-terminal" evidence="5">
    <location>
        <begin position="425"/>
        <end position="506"/>
    </location>
</feature>
<dbReference type="InterPro" id="IPR013595">
    <property type="entry name" value="Pept_S33_TAP-like_C"/>
</dbReference>
<dbReference type="InterPro" id="IPR000073">
    <property type="entry name" value="AB_hydrolase_1"/>
</dbReference>
<dbReference type="InterPro" id="IPR051601">
    <property type="entry name" value="Serine_prot/Carboxylest_S33"/>
</dbReference>
<evidence type="ECO:0000313" key="7">
    <source>
        <dbReference type="Proteomes" id="UP001139157"/>
    </source>
</evidence>
<organism evidence="6 7">
    <name type="scientific">Nocardia pulmonis</name>
    <dbReference type="NCBI Taxonomy" id="2951408"/>
    <lineage>
        <taxon>Bacteria</taxon>
        <taxon>Bacillati</taxon>
        <taxon>Actinomycetota</taxon>
        <taxon>Actinomycetes</taxon>
        <taxon>Mycobacteriales</taxon>
        <taxon>Nocardiaceae</taxon>
        <taxon>Nocardia</taxon>
    </lineage>
</organism>
<accession>A0A9X2EIR7</accession>
<dbReference type="Pfam" id="PF08386">
    <property type="entry name" value="Abhydrolase_4"/>
    <property type="match status" value="1"/>
</dbReference>
<dbReference type="AlphaFoldDB" id="A0A9X2EIR7"/>
<evidence type="ECO:0000256" key="2">
    <source>
        <dbReference type="ARBA" id="ARBA00022801"/>
    </source>
</evidence>
<keyword evidence="2 6" id="KW-0378">Hydrolase</keyword>
<feature type="chain" id="PRO_5040721100" evidence="3">
    <location>
        <begin position="25"/>
        <end position="515"/>
    </location>
</feature>
<reference evidence="6" key="1">
    <citation type="submission" date="2022-06" db="EMBL/GenBank/DDBJ databases">
        <title>Novel species in genus nocardia.</title>
        <authorList>
            <person name="Li F."/>
        </authorList>
    </citation>
    <scope>NUCLEOTIDE SEQUENCE</scope>
    <source>
        <strain evidence="6">CDC141</strain>
    </source>
</reference>
<evidence type="ECO:0000259" key="4">
    <source>
        <dbReference type="Pfam" id="PF00561"/>
    </source>
</evidence>
<keyword evidence="3" id="KW-0732">Signal</keyword>
<evidence type="ECO:0000256" key="1">
    <source>
        <dbReference type="ARBA" id="ARBA00010088"/>
    </source>
</evidence>
<dbReference type="InterPro" id="IPR002410">
    <property type="entry name" value="Peptidase_S33"/>
</dbReference>
<dbReference type="EMBL" id="JAMRXG010000028">
    <property type="protein sequence ID" value="MCM6778876.1"/>
    <property type="molecule type" value="Genomic_DNA"/>
</dbReference>
<protein>
    <submittedName>
        <fullName evidence="6">Alpha/beta hydrolase</fullName>
    </submittedName>
</protein>
<dbReference type="Gene3D" id="3.40.50.1820">
    <property type="entry name" value="alpha/beta hydrolase"/>
    <property type="match status" value="1"/>
</dbReference>
<dbReference type="GO" id="GO:0004177">
    <property type="term" value="F:aminopeptidase activity"/>
    <property type="evidence" value="ECO:0007669"/>
    <property type="project" value="UniProtKB-EC"/>
</dbReference>
<dbReference type="Proteomes" id="UP001139157">
    <property type="component" value="Unassembled WGS sequence"/>
</dbReference>
<dbReference type="PRINTS" id="PR00793">
    <property type="entry name" value="PROAMNOPTASE"/>
</dbReference>
<proteinExistence type="inferred from homology"/>
<sequence length="515" mass="56447">MRMPRLLVPLAAATLLLSVCVGDALDPANKPARDAYYDQNVRWKHCAKGEGRSWFLDIPADGRLCARILVPLDYRGSRPVAPGRVKSVSLAVARLVATGEKHGTLVLISGGPGQPGLGMLDMPFPEPIRRHYDIVSYDPRGVGRSTPAIHCAWNSAELLDEQDSATATEAARREFVDSCVNRTGARVLRHIGSDEATDDLDIIRGVLGEQRLNLLAASYGTQIAAMYIDRYPQGYRAAALDGVVDVTEGFFEMWMGQMRGYQDTFNRVAAYCAGPYRTESRGECPLGGDPAKAQNVFHGILRGLHERPAPADERAPVEPGTVLQAMITGFLWPEGWAPFLDALVAIQHGDGTPMRKLANEEYDETPPRTPYDSILSDNALVAITCADIAEPTSDRAARQADLAALHHAATYDDYRPRPTEFPLGTCDFWPTPGTAKAYRPHRANGSPPVLFIGTRHDPTTPLRNAERMAQYLQSPLLIREGDGHTFVFNDVNSCIDDLVVRYFENPPAARSAICD</sequence>
<evidence type="ECO:0000259" key="5">
    <source>
        <dbReference type="Pfam" id="PF08386"/>
    </source>
</evidence>
<dbReference type="PANTHER" id="PTHR43248:SF25">
    <property type="entry name" value="AB HYDROLASE-1 DOMAIN-CONTAINING PROTEIN-RELATED"/>
    <property type="match status" value="1"/>
</dbReference>
<feature type="domain" description="AB hydrolase-1" evidence="4">
    <location>
        <begin position="104"/>
        <end position="273"/>
    </location>
</feature>
<dbReference type="RefSeq" id="WP_251918579.1">
    <property type="nucleotide sequence ID" value="NZ_JAMRXG010000028.1"/>
</dbReference>
<gene>
    <name evidence="6" type="ORF">NDR86_35900</name>
</gene>
<evidence type="ECO:0000313" key="6">
    <source>
        <dbReference type="EMBL" id="MCM6778876.1"/>
    </source>
</evidence>
<comment type="caution">
    <text evidence="6">The sequence shown here is derived from an EMBL/GenBank/DDBJ whole genome shotgun (WGS) entry which is preliminary data.</text>
</comment>
<dbReference type="InterPro" id="IPR029058">
    <property type="entry name" value="AB_hydrolase_fold"/>
</dbReference>
<dbReference type="SUPFAM" id="SSF53474">
    <property type="entry name" value="alpha/beta-Hydrolases"/>
    <property type="match status" value="1"/>
</dbReference>
<feature type="signal peptide" evidence="3">
    <location>
        <begin position="1"/>
        <end position="24"/>
    </location>
</feature>
<dbReference type="GO" id="GO:0006508">
    <property type="term" value="P:proteolysis"/>
    <property type="evidence" value="ECO:0007669"/>
    <property type="project" value="InterPro"/>
</dbReference>
<comment type="similarity">
    <text evidence="1">Belongs to the peptidase S33 family.</text>
</comment>
<evidence type="ECO:0000256" key="3">
    <source>
        <dbReference type="SAM" id="SignalP"/>
    </source>
</evidence>
<dbReference type="Pfam" id="PF00561">
    <property type="entry name" value="Abhydrolase_1"/>
    <property type="match status" value="1"/>
</dbReference>